<evidence type="ECO:0000313" key="2">
    <source>
        <dbReference type="EMBL" id="SNS16444.1"/>
    </source>
</evidence>
<dbReference type="PANTHER" id="PTHR34322:SF2">
    <property type="entry name" value="TRANSPOSASE IS200-LIKE DOMAIN-CONTAINING PROTEIN"/>
    <property type="match status" value="1"/>
</dbReference>
<dbReference type="InterPro" id="IPR002686">
    <property type="entry name" value="Transposase_17"/>
</dbReference>
<dbReference type="PANTHER" id="PTHR34322">
    <property type="entry name" value="TRANSPOSASE, Y1_TNP DOMAIN-CONTAINING"/>
    <property type="match status" value="1"/>
</dbReference>
<dbReference type="Gene3D" id="3.30.70.1290">
    <property type="entry name" value="Transposase IS200-like"/>
    <property type="match status" value="1"/>
</dbReference>
<dbReference type="GO" id="GO:0006313">
    <property type="term" value="P:DNA transposition"/>
    <property type="evidence" value="ECO:0007669"/>
    <property type="project" value="InterPro"/>
</dbReference>
<dbReference type="RefSeq" id="WP_089238868.1">
    <property type="nucleotide sequence ID" value="NZ_FZOK01000004.1"/>
</dbReference>
<keyword evidence="3" id="KW-1185">Reference proteome</keyword>
<dbReference type="OrthoDB" id="9788881at2"/>
<gene>
    <name evidence="2" type="ORF">SAMN06295967_104140</name>
</gene>
<dbReference type="Proteomes" id="UP000198480">
    <property type="component" value="Unassembled WGS sequence"/>
</dbReference>
<dbReference type="EMBL" id="FZOK01000004">
    <property type="protein sequence ID" value="SNS16444.1"/>
    <property type="molecule type" value="Genomic_DNA"/>
</dbReference>
<protein>
    <submittedName>
        <fullName evidence="2">Transposase IS200 like</fullName>
    </submittedName>
</protein>
<accession>A0A239CAF5</accession>
<feature type="domain" description="Transposase IS200-like" evidence="1">
    <location>
        <begin position="2"/>
        <end position="138"/>
    </location>
</feature>
<reference evidence="3" key="1">
    <citation type="submission" date="2017-06" db="EMBL/GenBank/DDBJ databases">
        <authorList>
            <person name="Varghese N."/>
            <person name="Submissions S."/>
        </authorList>
    </citation>
    <scope>NUCLEOTIDE SEQUENCE [LARGE SCALE GENOMIC DNA]</scope>
    <source>
        <strain evidence="3">5C</strain>
    </source>
</reference>
<dbReference type="SUPFAM" id="SSF143422">
    <property type="entry name" value="Transposase IS200-like"/>
    <property type="match status" value="1"/>
</dbReference>
<sequence length="200" mass="24054">MEPGQSYHIYNHANGMENIFREEENYRFFLQQYAKYLAGMVDTYAYCLMPNHFHLLVGVKQTSDLSGFQNLTGLSSTQLGHASKNPVTKAFSNFFNSYSKSFNKRFERRGSLFVEHFKRTPILDERQWQETFLYIHLNPVKHGFVNDHQVWKWSSWYAYQNLNKPSDLNRDYFTNFFDGWEHVRNMMEVKKEWLMNKKLE</sequence>
<evidence type="ECO:0000259" key="1">
    <source>
        <dbReference type="SMART" id="SM01321"/>
    </source>
</evidence>
<dbReference type="SMART" id="SM01321">
    <property type="entry name" value="Y1_Tnp"/>
    <property type="match status" value="1"/>
</dbReference>
<dbReference type="AlphaFoldDB" id="A0A239CAF5"/>
<dbReference type="SMR" id="A0A239CAF5"/>
<dbReference type="GO" id="GO:0004803">
    <property type="term" value="F:transposase activity"/>
    <property type="evidence" value="ECO:0007669"/>
    <property type="project" value="InterPro"/>
</dbReference>
<organism evidence="2 3">
    <name type="scientific">Belliella buryatensis</name>
    <dbReference type="NCBI Taxonomy" id="1500549"/>
    <lineage>
        <taxon>Bacteria</taxon>
        <taxon>Pseudomonadati</taxon>
        <taxon>Bacteroidota</taxon>
        <taxon>Cytophagia</taxon>
        <taxon>Cytophagales</taxon>
        <taxon>Cyclobacteriaceae</taxon>
        <taxon>Belliella</taxon>
    </lineage>
</organism>
<proteinExistence type="predicted"/>
<dbReference type="InterPro" id="IPR036515">
    <property type="entry name" value="Transposase_17_sf"/>
</dbReference>
<evidence type="ECO:0000313" key="3">
    <source>
        <dbReference type="Proteomes" id="UP000198480"/>
    </source>
</evidence>
<name>A0A239CAF5_9BACT</name>
<dbReference type="GO" id="GO:0003677">
    <property type="term" value="F:DNA binding"/>
    <property type="evidence" value="ECO:0007669"/>
    <property type="project" value="InterPro"/>
</dbReference>